<dbReference type="OrthoDB" id="47007at2759"/>
<protein>
    <submittedName>
        <fullName evidence="1">Uncharacterized protein</fullName>
    </submittedName>
</protein>
<dbReference type="Proteomes" id="UP000838763">
    <property type="component" value="Unassembled WGS sequence"/>
</dbReference>
<accession>A0A9P1HBS7</accession>
<sequence length="140" mass="15685">MPLCDRCSLLSIDGLVEQDVPFQPDIGTLKASADRGCAFCALCWYTMRTSNKLALVENLLRGESAWPGDDAWTPQIWLRGVSFHQRGQDGAHIAVSCGKLHWGPEAWKQDPDCNRTPTVDGKLEVYDIASKVEPMPWRLR</sequence>
<proteinExistence type="predicted"/>
<organism evidence="1 2">
    <name type="scientific">Parascedosporium putredinis</name>
    <dbReference type="NCBI Taxonomy" id="1442378"/>
    <lineage>
        <taxon>Eukaryota</taxon>
        <taxon>Fungi</taxon>
        <taxon>Dikarya</taxon>
        <taxon>Ascomycota</taxon>
        <taxon>Pezizomycotina</taxon>
        <taxon>Sordariomycetes</taxon>
        <taxon>Hypocreomycetidae</taxon>
        <taxon>Microascales</taxon>
        <taxon>Microascaceae</taxon>
        <taxon>Parascedosporium</taxon>
    </lineage>
</organism>
<gene>
    <name evidence="1" type="ORF">PPNO1_LOCUS9184</name>
</gene>
<evidence type="ECO:0000313" key="2">
    <source>
        <dbReference type="Proteomes" id="UP000838763"/>
    </source>
</evidence>
<keyword evidence="2" id="KW-1185">Reference proteome</keyword>
<evidence type="ECO:0000313" key="1">
    <source>
        <dbReference type="EMBL" id="CAI4219630.1"/>
    </source>
</evidence>
<comment type="caution">
    <text evidence="1">The sequence shown here is derived from an EMBL/GenBank/DDBJ whole genome shotgun (WGS) entry which is preliminary data.</text>
</comment>
<dbReference type="EMBL" id="CALLCH030000020">
    <property type="protein sequence ID" value="CAI4219630.1"/>
    <property type="molecule type" value="Genomic_DNA"/>
</dbReference>
<dbReference type="AlphaFoldDB" id="A0A9P1HBS7"/>
<reference evidence="1" key="1">
    <citation type="submission" date="2022-11" db="EMBL/GenBank/DDBJ databases">
        <authorList>
            <person name="Scott C."/>
            <person name="Bruce N."/>
        </authorList>
    </citation>
    <scope>NUCLEOTIDE SEQUENCE</scope>
</reference>
<name>A0A9P1HBS7_9PEZI</name>